<dbReference type="AlphaFoldDB" id="A0A4Z0QYH3"/>
<feature type="signal peptide" evidence="1">
    <location>
        <begin position="1"/>
        <end position="28"/>
    </location>
</feature>
<keyword evidence="3" id="KW-1185">Reference proteome</keyword>
<dbReference type="EMBL" id="SPQQ01000022">
    <property type="protein sequence ID" value="TGE34993.1"/>
    <property type="molecule type" value="Genomic_DNA"/>
</dbReference>
<dbReference type="RefSeq" id="WP_135552674.1">
    <property type="nucleotide sequence ID" value="NZ_SPQQ01000022.1"/>
</dbReference>
<protein>
    <recommendedName>
        <fullName evidence="4">DUF1002 domain-containing protein</fullName>
    </recommendedName>
</protein>
<dbReference type="Proteomes" id="UP000298460">
    <property type="component" value="Unassembled WGS sequence"/>
</dbReference>
<organism evidence="2 3">
    <name type="scientific">Desulfosporosinus fructosivorans</name>
    <dbReference type="NCBI Taxonomy" id="2018669"/>
    <lineage>
        <taxon>Bacteria</taxon>
        <taxon>Bacillati</taxon>
        <taxon>Bacillota</taxon>
        <taxon>Clostridia</taxon>
        <taxon>Eubacteriales</taxon>
        <taxon>Desulfitobacteriaceae</taxon>
        <taxon>Desulfosporosinus</taxon>
    </lineage>
</organism>
<comment type="caution">
    <text evidence="2">The sequence shown here is derived from an EMBL/GenBank/DDBJ whole genome shotgun (WGS) entry which is preliminary data.</text>
</comment>
<evidence type="ECO:0008006" key="4">
    <source>
        <dbReference type="Google" id="ProtNLM"/>
    </source>
</evidence>
<evidence type="ECO:0000256" key="1">
    <source>
        <dbReference type="SAM" id="SignalP"/>
    </source>
</evidence>
<evidence type="ECO:0000313" key="2">
    <source>
        <dbReference type="EMBL" id="TGE34993.1"/>
    </source>
</evidence>
<proteinExistence type="predicted"/>
<reference evidence="2 3" key="1">
    <citation type="submission" date="2019-03" db="EMBL/GenBank/DDBJ databases">
        <title>Draft Genome Sequence of Desulfosporosinus fructosivorans Strain 63.6F, Isolated from Marine Sediment in the Baltic Sea.</title>
        <authorList>
            <person name="Hausmann B."/>
            <person name="Vandieken V."/>
            <person name="Pjevac P."/>
            <person name="Schreck K."/>
            <person name="Herbold C.W."/>
            <person name="Loy A."/>
        </authorList>
    </citation>
    <scope>NUCLEOTIDE SEQUENCE [LARGE SCALE GENOMIC DNA]</scope>
    <source>
        <strain evidence="2 3">63.6F</strain>
    </source>
</reference>
<dbReference type="OrthoDB" id="2607508at2"/>
<keyword evidence="1" id="KW-0732">Signal</keyword>
<name>A0A4Z0QYH3_9FIRM</name>
<feature type="chain" id="PRO_5038949975" description="DUF1002 domain-containing protein" evidence="1">
    <location>
        <begin position="29"/>
        <end position="224"/>
    </location>
</feature>
<accession>A0A4Z0QYH3</accession>
<gene>
    <name evidence="2" type="ORF">E4K67_27565</name>
</gene>
<evidence type="ECO:0000313" key="3">
    <source>
        <dbReference type="Proteomes" id="UP000298460"/>
    </source>
</evidence>
<sequence>MKKFIILLSVVCLIVVTMLTSTLSQVNASVASKIDQNMLSIMDDVSKLATQDSQKLSSNPYDYINNANYKSIVNLGSEALPIIVDRIDQSKEEGLREYILSIAAEEIAKVDLKKDKSEWSSAKGFTKVWKTHLKQIPTNVNNIVVSNESNDKKVQELVLLGTPAIPFIMDKIEQGNAELFPSIDQLLRGNPNFNMSQAIPDKLDWVKKNKSQFNNLRELVGTES</sequence>